<dbReference type="RefSeq" id="WP_145363193.1">
    <property type="nucleotide sequence ID" value="NZ_CP036268.1"/>
</dbReference>
<feature type="domain" description="VOC" evidence="1">
    <location>
        <begin position="2"/>
        <end position="113"/>
    </location>
</feature>
<dbReference type="PROSITE" id="PS51819">
    <property type="entry name" value="VOC"/>
    <property type="match status" value="1"/>
</dbReference>
<protein>
    <submittedName>
        <fullName evidence="2">Glyoxalase-like domain protein</fullName>
    </submittedName>
</protein>
<dbReference type="InterPro" id="IPR029068">
    <property type="entry name" value="Glyas_Bleomycin-R_OHBP_Dase"/>
</dbReference>
<dbReference type="InterPro" id="IPR004360">
    <property type="entry name" value="Glyas_Fos-R_dOase_dom"/>
</dbReference>
<organism evidence="2 3">
    <name type="scientific">Stratiformator vulcanicus</name>
    <dbReference type="NCBI Taxonomy" id="2527980"/>
    <lineage>
        <taxon>Bacteria</taxon>
        <taxon>Pseudomonadati</taxon>
        <taxon>Planctomycetota</taxon>
        <taxon>Planctomycetia</taxon>
        <taxon>Planctomycetales</taxon>
        <taxon>Planctomycetaceae</taxon>
        <taxon>Stratiformator</taxon>
    </lineage>
</organism>
<dbReference type="Gene3D" id="3.10.180.10">
    <property type="entry name" value="2,3-Dihydroxybiphenyl 1,2-Dioxygenase, domain 1"/>
    <property type="match status" value="1"/>
</dbReference>
<accession>A0A517QZL5</accession>
<dbReference type="Pfam" id="PF00903">
    <property type="entry name" value="Glyoxalase"/>
    <property type="match status" value="1"/>
</dbReference>
<dbReference type="EMBL" id="CP036268">
    <property type="protein sequence ID" value="QDT37044.1"/>
    <property type="molecule type" value="Genomic_DNA"/>
</dbReference>
<dbReference type="AlphaFoldDB" id="A0A517QZL5"/>
<proteinExistence type="predicted"/>
<gene>
    <name evidence="2" type="ORF">Pan189_14100</name>
</gene>
<reference evidence="2 3" key="1">
    <citation type="submission" date="2019-02" db="EMBL/GenBank/DDBJ databases">
        <title>Deep-cultivation of Planctomycetes and their phenomic and genomic characterization uncovers novel biology.</title>
        <authorList>
            <person name="Wiegand S."/>
            <person name="Jogler M."/>
            <person name="Boedeker C."/>
            <person name="Pinto D."/>
            <person name="Vollmers J."/>
            <person name="Rivas-Marin E."/>
            <person name="Kohn T."/>
            <person name="Peeters S.H."/>
            <person name="Heuer A."/>
            <person name="Rast P."/>
            <person name="Oberbeckmann S."/>
            <person name="Bunk B."/>
            <person name="Jeske O."/>
            <person name="Meyerdierks A."/>
            <person name="Storesund J.E."/>
            <person name="Kallscheuer N."/>
            <person name="Luecker S."/>
            <person name="Lage O.M."/>
            <person name="Pohl T."/>
            <person name="Merkel B.J."/>
            <person name="Hornburger P."/>
            <person name="Mueller R.-W."/>
            <person name="Bruemmer F."/>
            <person name="Labrenz M."/>
            <person name="Spormann A.M."/>
            <person name="Op den Camp H."/>
            <person name="Overmann J."/>
            <person name="Amann R."/>
            <person name="Jetten M.S.M."/>
            <person name="Mascher T."/>
            <person name="Medema M.H."/>
            <person name="Devos D.P."/>
            <person name="Kaster A.-K."/>
            <person name="Ovreas L."/>
            <person name="Rohde M."/>
            <person name="Galperin M.Y."/>
            <person name="Jogler C."/>
        </authorList>
    </citation>
    <scope>NUCLEOTIDE SEQUENCE [LARGE SCALE GENOMIC DNA]</scope>
    <source>
        <strain evidence="2 3">Pan189</strain>
    </source>
</reference>
<keyword evidence="3" id="KW-1185">Reference proteome</keyword>
<dbReference type="Proteomes" id="UP000317318">
    <property type="component" value="Chromosome"/>
</dbReference>
<dbReference type="OrthoDB" id="9812656at2"/>
<dbReference type="InterPro" id="IPR037523">
    <property type="entry name" value="VOC_core"/>
</dbReference>
<evidence type="ECO:0000313" key="3">
    <source>
        <dbReference type="Proteomes" id="UP000317318"/>
    </source>
</evidence>
<name>A0A517QZL5_9PLAN</name>
<dbReference type="SUPFAM" id="SSF54593">
    <property type="entry name" value="Glyoxalase/Bleomycin resistance protein/Dihydroxybiphenyl dioxygenase"/>
    <property type="match status" value="1"/>
</dbReference>
<dbReference type="CDD" id="cd06587">
    <property type="entry name" value="VOC"/>
    <property type="match status" value="1"/>
</dbReference>
<sequence>MQLRELAFFTDDVPALAKWWSTILGQSPDYSSDGITTFDLSGVTILIHKTYVPEDGDPPCEDHVAFSVDDIDTSVALLAENGIESVVPPRDYPWGRSAYLRDTAQHLIELQQSDE</sequence>
<dbReference type="KEGG" id="svp:Pan189_14100"/>
<evidence type="ECO:0000313" key="2">
    <source>
        <dbReference type="EMBL" id="QDT37044.1"/>
    </source>
</evidence>
<evidence type="ECO:0000259" key="1">
    <source>
        <dbReference type="PROSITE" id="PS51819"/>
    </source>
</evidence>